<evidence type="ECO:0000313" key="1">
    <source>
        <dbReference type="EMBL" id="KAF2468080.1"/>
    </source>
</evidence>
<gene>
    <name evidence="1" type="ORF">BDR25DRAFT_316225</name>
</gene>
<dbReference type="EMBL" id="MU003517">
    <property type="protein sequence ID" value="KAF2468080.1"/>
    <property type="molecule type" value="Genomic_DNA"/>
</dbReference>
<accession>A0ACB6QPP1</accession>
<reference evidence="1" key="1">
    <citation type="journal article" date="2020" name="Stud. Mycol.">
        <title>101 Dothideomycetes genomes: a test case for predicting lifestyles and emergence of pathogens.</title>
        <authorList>
            <person name="Haridas S."/>
            <person name="Albert R."/>
            <person name="Binder M."/>
            <person name="Bloem J."/>
            <person name="Labutti K."/>
            <person name="Salamov A."/>
            <person name="Andreopoulos B."/>
            <person name="Baker S."/>
            <person name="Barry K."/>
            <person name="Bills G."/>
            <person name="Bluhm B."/>
            <person name="Cannon C."/>
            <person name="Castanera R."/>
            <person name="Culley D."/>
            <person name="Daum C."/>
            <person name="Ezra D."/>
            <person name="Gonzalez J."/>
            <person name="Henrissat B."/>
            <person name="Kuo A."/>
            <person name="Liang C."/>
            <person name="Lipzen A."/>
            <person name="Lutzoni F."/>
            <person name="Magnuson J."/>
            <person name="Mondo S."/>
            <person name="Nolan M."/>
            <person name="Ohm R."/>
            <person name="Pangilinan J."/>
            <person name="Park H.-J."/>
            <person name="Ramirez L."/>
            <person name="Alfaro M."/>
            <person name="Sun H."/>
            <person name="Tritt A."/>
            <person name="Yoshinaga Y."/>
            <person name="Zwiers L.-H."/>
            <person name="Turgeon B."/>
            <person name="Goodwin S."/>
            <person name="Spatafora J."/>
            <person name="Crous P."/>
            <person name="Grigoriev I."/>
        </authorList>
    </citation>
    <scope>NUCLEOTIDE SEQUENCE</scope>
    <source>
        <strain evidence="1">ATCC 200398</strain>
    </source>
</reference>
<name>A0ACB6QPP1_9PLEO</name>
<sequence length="209" mass="23363">MENLPRDYLVETITADLKSYLSPLITFLGSLTLPKDVILQTRTGSLGTPIHYIKAMSETLLNLGDLDSFIPLSHEGEDEECSWSVISLDLTGMAINANELREVTLAFKKLKVVYVVSAFLVEKVEADGKNWVDDTERRATAGRVDEDGQRALRASGSSWDAGGTEDGVCERESVCVELQIILRSNKTMYTKEEMRSMEEIYEAKEITMQ</sequence>
<keyword evidence="2" id="KW-1185">Reference proteome</keyword>
<organism evidence="1 2">
    <name type="scientific">Lindgomyces ingoldianus</name>
    <dbReference type="NCBI Taxonomy" id="673940"/>
    <lineage>
        <taxon>Eukaryota</taxon>
        <taxon>Fungi</taxon>
        <taxon>Dikarya</taxon>
        <taxon>Ascomycota</taxon>
        <taxon>Pezizomycotina</taxon>
        <taxon>Dothideomycetes</taxon>
        <taxon>Pleosporomycetidae</taxon>
        <taxon>Pleosporales</taxon>
        <taxon>Lindgomycetaceae</taxon>
        <taxon>Lindgomyces</taxon>
    </lineage>
</organism>
<dbReference type="Proteomes" id="UP000799755">
    <property type="component" value="Unassembled WGS sequence"/>
</dbReference>
<proteinExistence type="predicted"/>
<protein>
    <submittedName>
        <fullName evidence="1">Uncharacterized protein</fullName>
    </submittedName>
</protein>
<evidence type="ECO:0000313" key="2">
    <source>
        <dbReference type="Proteomes" id="UP000799755"/>
    </source>
</evidence>
<comment type="caution">
    <text evidence="1">The sequence shown here is derived from an EMBL/GenBank/DDBJ whole genome shotgun (WGS) entry which is preliminary data.</text>
</comment>